<gene>
    <name evidence="2" type="ORF">CEXT_230001</name>
</gene>
<organism evidence="2 3">
    <name type="scientific">Caerostris extrusa</name>
    <name type="common">Bark spider</name>
    <name type="synonym">Caerostris bankana</name>
    <dbReference type="NCBI Taxonomy" id="172846"/>
    <lineage>
        <taxon>Eukaryota</taxon>
        <taxon>Metazoa</taxon>
        <taxon>Ecdysozoa</taxon>
        <taxon>Arthropoda</taxon>
        <taxon>Chelicerata</taxon>
        <taxon>Arachnida</taxon>
        <taxon>Araneae</taxon>
        <taxon>Araneomorphae</taxon>
        <taxon>Entelegynae</taxon>
        <taxon>Araneoidea</taxon>
        <taxon>Araneidae</taxon>
        <taxon>Caerostris</taxon>
    </lineage>
</organism>
<dbReference type="EMBL" id="BPLR01012962">
    <property type="protein sequence ID" value="GIY57785.1"/>
    <property type="molecule type" value="Genomic_DNA"/>
</dbReference>
<protein>
    <submittedName>
        <fullName evidence="2">Uncharacterized protein</fullName>
    </submittedName>
</protein>
<accession>A0AAV4UJ99</accession>
<dbReference type="Proteomes" id="UP001054945">
    <property type="component" value="Unassembled WGS sequence"/>
</dbReference>
<dbReference type="AlphaFoldDB" id="A0AAV4UJ99"/>
<sequence>MKPLITRDGCRNGAVKRQQYWIPHWAVLLPSYGKRFRSTKKDLEVEQKCQIKPKFRAPHFKKKRFRFTKISQKASDTDYSKELPAISSLNTTSQNPADKRLSPRNQNSTPETRSNPPTPLSV</sequence>
<keyword evidence="3" id="KW-1185">Reference proteome</keyword>
<evidence type="ECO:0000313" key="2">
    <source>
        <dbReference type="EMBL" id="GIY57785.1"/>
    </source>
</evidence>
<comment type="caution">
    <text evidence="2">The sequence shown here is derived from an EMBL/GenBank/DDBJ whole genome shotgun (WGS) entry which is preliminary data.</text>
</comment>
<proteinExistence type="predicted"/>
<feature type="compositionally biased region" description="Polar residues" evidence="1">
    <location>
        <begin position="103"/>
        <end position="115"/>
    </location>
</feature>
<feature type="region of interest" description="Disordered" evidence="1">
    <location>
        <begin position="74"/>
        <end position="122"/>
    </location>
</feature>
<name>A0AAV4UJ99_CAEEX</name>
<reference evidence="2 3" key="1">
    <citation type="submission" date="2021-06" db="EMBL/GenBank/DDBJ databases">
        <title>Caerostris extrusa draft genome.</title>
        <authorList>
            <person name="Kono N."/>
            <person name="Arakawa K."/>
        </authorList>
    </citation>
    <scope>NUCLEOTIDE SEQUENCE [LARGE SCALE GENOMIC DNA]</scope>
</reference>
<evidence type="ECO:0000313" key="3">
    <source>
        <dbReference type="Proteomes" id="UP001054945"/>
    </source>
</evidence>
<evidence type="ECO:0000256" key="1">
    <source>
        <dbReference type="SAM" id="MobiDB-lite"/>
    </source>
</evidence>
<feature type="compositionally biased region" description="Polar residues" evidence="1">
    <location>
        <begin position="87"/>
        <end position="96"/>
    </location>
</feature>